<organism evidence="2 3">
    <name type="scientific">Anopheles epiroticus</name>
    <dbReference type="NCBI Taxonomy" id="199890"/>
    <lineage>
        <taxon>Eukaryota</taxon>
        <taxon>Metazoa</taxon>
        <taxon>Ecdysozoa</taxon>
        <taxon>Arthropoda</taxon>
        <taxon>Hexapoda</taxon>
        <taxon>Insecta</taxon>
        <taxon>Pterygota</taxon>
        <taxon>Neoptera</taxon>
        <taxon>Endopterygota</taxon>
        <taxon>Diptera</taxon>
        <taxon>Nematocera</taxon>
        <taxon>Culicoidea</taxon>
        <taxon>Culicidae</taxon>
        <taxon>Anophelinae</taxon>
        <taxon>Anopheles</taxon>
    </lineage>
</organism>
<feature type="compositionally biased region" description="Basic and acidic residues" evidence="1">
    <location>
        <begin position="798"/>
        <end position="807"/>
    </location>
</feature>
<evidence type="ECO:0000313" key="2">
    <source>
        <dbReference type="EnsemblMetazoa" id="AEPI000225-PA"/>
    </source>
</evidence>
<sequence>MSSTVGVSTARTTRRTSNAVRTLASTITTRRPQRTLIEKSNDANYGGRIPSDIQQKLINCKVVVQDILAQNSSLKELSRYGKDYRSIIQIDISAKDDVDNSAVPPENQRVASERNSYVTRRTKSRSIIEKLPQTINIVPAEQGSVIHLDESSVSTTRMENTHKTTSIDQMQKQTNSKDDVIVYASFTDKERTRRASVNVVQNRSAQKRKPESIIPSHEAGVSPPKRSPDTQQCLQASKITTTSTDGKSVILSETSKENVITTTSQRLDNVDKSAFKNLIVSIKRIAPALSAIGLKRLKYPEMEPLKDTAITERSSSSVNLLQTGDVVEKRRTLQRRKTSLAQSQIAVHSPILEVPDSPPHAQLESESMSTVPNLTERPSKTFKKPNIARLPRLPLVSEVENEDVYEFLSSSQNSDITTSGKTDRNTKQKRGRKPAEASVRKNPKASTTKAKAKAQKSTKNPFGFHPKALQKVIKKIGGGPVKQPEKADFKINLEIPKTPTVVAPSQSAATVAQSPFNLGLNLDVPPHPLEISRKLNPAEERLKPPVRSQPLFTSTPAQNKLDTIAANSSRLSSVACNPATPWRMQEEMIVPRTSYVHRTKEMLPSYESFTTEDNNNVQVGSSSAYVTERRKSAMFATGKNVAAEANMPSGTSCDEMVSDRDLLQIEQMYKELKATSEMSEKLITAMRRCKSKGATPQQRQNLRQASQKLKKWYERSMQSFNHSMRIINSIQRMNNLDTERSAACPSPRLSQEQQRTVENFNLSTDQFRSMIDDLQSALQDSDIENRPPSKHLQGGADITKHTERKEPSTTTNSLQQSKCPKDVVILPDRGTTANRNPLMPLNVVPLPQRDSPLISPLARKLPASPQKTPGPVNVRRELEYDKETNHIATQSKADAPPSTGIVEEIIDETTDNVSVPLADDAQHSQEEHMPDASKGTRDYFGFNDDDDEEKSVVENSEAQITLPNPLNISKATLRERLNRKQLVPKRPIFRTQPKQQSRSSGPTRFPAKHLRLFSSPTKRPAHTLGEFVASTPRQVGGCTATEQASGLRTPVIEPPDVSVIETNCESAERNEHDGQTNVPDVVLFDTPDQPAWLNNSAHQRTYARVPKLRKKKKNIYLANLGLDDDDDDEEEAAADSDDVQELSSDSDTEEAQRKKKNKQRKARQKRVPVEQTKDFKEFVDNFNSMCEEVERYELIVDLNVRGECSLSTG</sequence>
<feature type="region of interest" description="Disordered" evidence="1">
    <location>
        <begin position="781"/>
        <end position="817"/>
    </location>
</feature>
<feature type="compositionally biased region" description="Basic residues" evidence="1">
    <location>
        <begin position="1153"/>
        <end position="1166"/>
    </location>
</feature>
<dbReference type="VEuPathDB" id="VectorBase:AEPI000225"/>
<feature type="region of interest" description="Disordered" evidence="1">
    <location>
        <begin position="410"/>
        <end position="463"/>
    </location>
</feature>
<dbReference type="EnsemblMetazoa" id="AEPI000225-RA">
    <property type="protein sequence ID" value="AEPI000225-PA"/>
    <property type="gene ID" value="AEPI000225"/>
</dbReference>
<feature type="compositionally biased region" description="Polar residues" evidence="1">
    <location>
        <begin position="364"/>
        <end position="373"/>
    </location>
</feature>
<dbReference type="AlphaFoldDB" id="A0A182NZZ4"/>
<feature type="compositionally biased region" description="Polar residues" evidence="1">
    <location>
        <begin position="410"/>
        <end position="420"/>
    </location>
</feature>
<keyword evidence="3" id="KW-1185">Reference proteome</keyword>
<accession>A0A182NZZ4</accession>
<reference evidence="2" key="2">
    <citation type="submission" date="2020-05" db="UniProtKB">
        <authorList>
            <consortium name="EnsemblMetazoa"/>
        </authorList>
    </citation>
    <scope>IDENTIFICATION</scope>
    <source>
        <strain evidence="2">Epiroticus2</strain>
    </source>
</reference>
<feature type="region of interest" description="Disordered" evidence="1">
    <location>
        <begin position="352"/>
        <end position="385"/>
    </location>
</feature>
<feature type="region of interest" description="Disordered" evidence="1">
    <location>
        <begin position="1121"/>
        <end position="1170"/>
    </location>
</feature>
<proteinExistence type="predicted"/>
<feature type="compositionally biased region" description="Polar residues" evidence="1">
    <location>
        <begin position="808"/>
        <end position="817"/>
    </location>
</feature>
<feature type="compositionally biased region" description="Acidic residues" evidence="1">
    <location>
        <begin position="1122"/>
        <end position="1149"/>
    </location>
</feature>
<feature type="region of interest" description="Disordered" evidence="1">
    <location>
        <begin position="200"/>
        <end position="229"/>
    </location>
</feature>
<name>A0A182NZZ4_9DIPT</name>
<evidence type="ECO:0000313" key="3">
    <source>
        <dbReference type="Proteomes" id="UP000075885"/>
    </source>
</evidence>
<protein>
    <submittedName>
        <fullName evidence="2">Uncharacterized protein</fullName>
    </submittedName>
</protein>
<dbReference type="Proteomes" id="UP000075885">
    <property type="component" value="Unassembled WGS sequence"/>
</dbReference>
<evidence type="ECO:0000256" key="1">
    <source>
        <dbReference type="SAM" id="MobiDB-lite"/>
    </source>
</evidence>
<reference evidence="3" key="1">
    <citation type="submission" date="2013-03" db="EMBL/GenBank/DDBJ databases">
        <title>The Genome Sequence of Anopheles epiroticus epiroticus2.</title>
        <authorList>
            <consortium name="The Broad Institute Genomics Platform"/>
            <person name="Neafsey D.E."/>
            <person name="Howell P."/>
            <person name="Walker B."/>
            <person name="Young S.K."/>
            <person name="Zeng Q."/>
            <person name="Gargeya S."/>
            <person name="Fitzgerald M."/>
            <person name="Haas B."/>
            <person name="Abouelleil A."/>
            <person name="Allen A.W."/>
            <person name="Alvarado L."/>
            <person name="Arachchi H.M."/>
            <person name="Berlin A.M."/>
            <person name="Chapman S.B."/>
            <person name="Gainer-Dewar J."/>
            <person name="Goldberg J."/>
            <person name="Griggs A."/>
            <person name="Gujja S."/>
            <person name="Hansen M."/>
            <person name="Howarth C."/>
            <person name="Imamovic A."/>
            <person name="Ireland A."/>
            <person name="Larimer J."/>
            <person name="McCowan C."/>
            <person name="Murphy C."/>
            <person name="Pearson M."/>
            <person name="Poon T.W."/>
            <person name="Priest M."/>
            <person name="Roberts A."/>
            <person name="Saif S."/>
            <person name="Shea T."/>
            <person name="Sisk P."/>
            <person name="Sykes S."/>
            <person name="Wortman J."/>
            <person name="Nusbaum C."/>
            <person name="Birren B."/>
        </authorList>
    </citation>
    <scope>NUCLEOTIDE SEQUENCE [LARGE SCALE GENOMIC DNA]</scope>
    <source>
        <strain evidence="3">Epiroticus2</strain>
    </source>
</reference>